<accession>A0AC34R4U3</accession>
<name>A0AC34R4U3_9BILA</name>
<sequence>MKSTTAQATIEACRETFTKVERFVDTMKRSLAKCQNDGNLDENLDKFLYFYQSSPNGQNQENKSPAELFLGRKLPNIFDKLKWKNEEGEKDHKMANQFDHHNNAKRRQFEKEDLVWITNIPNKKPSWIPAKVVKKIGKVIYEVDVFGKIWIRHSSQMRRRYGKSSMIEPMDEESDDEDELFNVLRMMNNDWKKEEE</sequence>
<proteinExistence type="predicted"/>
<dbReference type="Proteomes" id="UP000887576">
    <property type="component" value="Unplaced"/>
</dbReference>
<evidence type="ECO:0000313" key="2">
    <source>
        <dbReference type="WBParaSite" id="JU765_v2.g336.t1"/>
    </source>
</evidence>
<dbReference type="WBParaSite" id="JU765_v2.g336.t1">
    <property type="protein sequence ID" value="JU765_v2.g336.t1"/>
    <property type="gene ID" value="JU765_v2.g336"/>
</dbReference>
<reference evidence="2" key="1">
    <citation type="submission" date="2022-11" db="UniProtKB">
        <authorList>
            <consortium name="WormBaseParasite"/>
        </authorList>
    </citation>
    <scope>IDENTIFICATION</scope>
</reference>
<protein>
    <submittedName>
        <fullName evidence="2">Uncharacterized protein</fullName>
    </submittedName>
</protein>
<organism evidence="1 2">
    <name type="scientific">Panagrolaimus sp. JU765</name>
    <dbReference type="NCBI Taxonomy" id="591449"/>
    <lineage>
        <taxon>Eukaryota</taxon>
        <taxon>Metazoa</taxon>
        <taxon>Ecdysozoa</taxon>
        <taxon>Nematoda</taxon>
        <taxon>Chromadorea</taxon>
        <taxon>Rhabditida</taxon>
        <taxon>Tylenchina</taxon>
        <taxon>Panagrolaimomorpha</taxon>
        <taxon>Panagrolaimoidea</taxon>
        <taxon>Panagrolaimidae</taxon>
        <taxon>Panagrolaimus</taxon>
    </lineage>
</organism>
<evidence type="ECO:0000313" key="1">
    <source>
        <dbReference type="Proteomes" id="UP000887576"/>
    </source>
</evidence>